<evidence type="ECO:0000313" key="3">
    <source>
        <dbReference type="EMBL" id="MDT6983698.1"/>
    </source>
</evidence>
<dbReference type="Proteomes" id="UP001249760">
    <property type="component" value="Unassembled WGS sequence"/>
</dbReference>
<reference evidence="3 4" key="1">
    <citation type="submission" date="2023-05" db="EMBL/GenBank/DDBJ databases">
        <title>Streptomyces fuscus sp. nov., a brown-black pigment producing actinomyces isolated from dry sand of Sea duck farm.</title>
        <authorList>
            <person name="Xie J."/>
            <person name="Shen N."/>
        </authorList>
    </citation>
    <scope>NUCLEOTIDE SEQUENCE [LARGE SCALE GENOMIC DNA]</scope>
    <source>
        <strain evidence="3 4">CGMCC 4.1745</strain>
    </source>
</reference>
<keyword evidence="2" id="KW-0812">Transmembrane</keyword>
<dbReference type="EMBL" id="JASKMA010000006">
    <property type="protein sequence ID" value="MDT6983698.1"/>
    <property type="molecule type" value="Genomic_DNA"/>
</dbReference>
<comment type="caution">
    <text evidence="3">The sequence shown here is derived from an EMBL/GenBank/DDBJ whole genome shotgun (WGS) entry which is preliminary data.</text>
</comment>
<feature type="transmembrane region" description="Helical" evidence="2">
    <location>
        <begin position="12"/>
        <end position="33"/>
    </location>
</feature>
<feature type="compositionally biased region" description="Pro residues" evidence="1">
    <location>
        <begin position="36"/>
        <end position="55"/>
    </location>
</feature>
<keyword evidence="2" id="KW-0472">Membrane</keyword>
<evidence type="ECO:0000256" key="2">
    <source>
        <dbReference type="SAM" id="Phobius"/>
    </source>
</evidence>
<keyword evidence="4" id="KW-1185">Reference proteome</keyword>
<keyword evidence="2" id="KW-1133">Transmembrane helix</keyword>
<evidence type="ECO:0000313" key="4">
    <source>
        <dbReference type="Proteomes" id="UP001249760"/>
    </source>
</evidence>
<evidence type="ECO:0000256" key="1">
    <source>
        <dbReference type="SAM" id="MobiDB-lite"/>
    </source>
</evidence>
<evidence type="ECO:0008006" key="5">
    <source>
        <dbReference type="Google" id="ProtNLM"/>
    </source>
</evidence>
<protein>
    <recommendedName>
        <fullName evidence="5">Secreted protein</fullName>
    </recommendedName>
</protein>
<dbReference type="RefSeq" id="WP_394305972.1">
    <property type="nucleotide sequence ID" value="NZ_JASKMA010000006.1"/>
</dbReference>
<accession>A0ABU3JP38</accession>
<organism evidence="3 4">
    <name type="scientific">Streptomyces lusitanus</name>
    <dbReference type="NCBI Taxonomy" id="68232"/>
    <lineage>
        <taxon>Bacteria</taxon>
        <taxon>Bacillati</taxon>
        <taxon>Actinomycetota</taxon>
        <taxon>Actinomycetes</taxon>
        <taxon>Kitasatosporales</taxon>
        <taxon>Streptomycetaceae</taxon>
        <taxon>Streptomyces</taxon>
    </lineage>
</organism>
<gene>
    <name evidence="3" type="ORF">QNO04_09510</name>
</gene>
<sequence length="90" mass="9122">MSATAASAADWLRAGGIGAGAWVVLAVLVKAAADRPAPPRPEAPAIEAPPRPAYPPSTGRHAGDAAPDETRLLAAPAAPVSLRKRQPAWT</sequence>
<feature type="region of interest" description="Disordered" evidence="1">
    <location>
        <begin position="34"/>
        <end position="90"/>
    </location>
</feature>
<name>A0ABU3JP38_9ACTN</name>
<proteinExistence type="predicted"/>